<feature type="transmembrane region" description="Helical" evidence="1">
    <location>
        <begin position="259"/>
        <end position="282"/>
    </location>
</feature>
<sequence>MIDESKMPGRVWWATTGDINAFFGLMLDNLAGLLLMVALLAGFGLPASFVVTHMVPGTAIGVFVGDLAFFFIALSLARRKHRVDVTAMPLGLDTPSTFGMILLVLGPSFTSARAAGMEVEAAALHTWHIGIWCMVFCAIVKLVCTPFSQWVRSVVPRAGLLGSLAAIALVLISFFPLTHILGSPIPGILALVIVLGTLIGRVPLPGRTPGTLGALVVAGAVYYIMCGLGWFGYEFPDAVQVQWFSVQWMDAWRGGWIEALPAAIAYLPFVLPFALVTVVGGIDCTESAASVGDEYDARVVIGVEAIATLIAGLSGGVIQTTPYIGHPAYKAMGGRAAYTLATAILIGTAGTVGYFAWLNAWIPAPAVYPILVFVGLEITSQTFLATPRRHYAAVAIACLPALAYLAISLPDRIFGDAAMFTAEMSIGNLASESLRQDLQTLRMLSNGFIITGLLWAWMLASMIDHKLKLAAGVLFLCAALTSIGVMHSPLQGNRLFIPFLVGEGSPLALPAEFSSAVMQYVIGYSLAGLFVLAWCWVSPPEQDNVNH</sequence>
<dbReference type="PANTHER" id="PTHR31610:SF0">
    <property type="entry name" value="SLC26A_SULP TRANSPORTER DOMAIN-CONTAINING PROTEIN"/>
    <property type="match status" value="1"/>
</dbReference>
<feature type="transmembrane region" description="Helical" evidence="1">
    <location>
        <begin position="57"/>
        <end position="77"/>
    </location>
</feature>
<evidence type="ECO:0000313" key="2">
    <source>
        <dbReference type="EMBL" id="TWU16486.1"/>
    </source>
</evidence>
<gene>
    <name evidence="2" type="ORF">Poly21_36910</name>
</gene>
<feature type="transmembrane region" description="Helical" evidence="1">
    <location>
        <begin position="443"/>
        <end position="460"/>
    </location>
</feature>
<feature type="transmembrane region" description="Helical" evidence="1">
    <location>
        <begin position="212"/>
        <end position="233"/>
    </location>
</feature>
<dbReference type="AlphaFoldDB" id="A0A5C6BYX2"/>
<evidence type="ECO:0000313" key="3">
    <source>
        <dbReference type="Proteomes" id="UP000319908"/>
    </source>
</evidence>
<reference evidence="2 3" key="1">
    <citation type="journal article" date="2020" name="Antonie Van Leeuwenhoek">
        <title>Rhodopirellula heiligendammensis sp. nov., Rhodopirellula pilleata sp. nov., and Rhodopirellula solitaria sp. nov. isolated from natural or artificial marine surfaces in Northern Germany and California, USA, and emended description of the genus Rhodopirellula.</title>
        <authorList>
            <person name="Kallscheuer N."/>
            <person name="Wiegand S."/>
            <person name="Jogler M."/>
            <person name="Boedeker C."/>
            <person name="Peeters S.H."/>
            <person name="Rast P."/>
            <person name="Heuer A."/>
            <person name="Jetten M.S.M."/>
            <person name="Rohde M."/>
            <person name="Jogler C."/>
        </authorList>
    </citation>
    <scope>NUCLEOTIDE SEQUENCE [LARGE SCALE GENOMIC DNA]</scope>
    <source>
        <strain evidence="2 3">Poly21</strain>
    </source>
</reference>
<keyword evidence="1" id="KW-0472">Membrane</keyword>
<feature type="transmembrane region" description="Helical" evidence="1">
    <location>
        <begin position="336"/>
        <end position="356"/>
    </location>
</feature>
<feature type="transmembrane region" description="Helical" evidence="1">
    <location>
        <begin position="391"/>
        <end position="409"/>
    </location>
</feature>
<keyword evidence="1" id="KW-0812">Transmembrane</keyword>
<dbReference type="RefSeq" id="WP_302119347.1">
    <property type="nucleotide sequence ID" value="NZ_SJPU01000002.1"/>
</dbReference>
<protein>
    <recommendedName>
        <fullName evidence="4">Permease</fullName>
    </recommendedName>
</protein>
<feature type="transmembrane region" description="Helical" evidence="1">
    <location>
        <begin position="181"/>
        <end position="200"/>
    </location>
</feature>
<evidence type="ECO:0008006" key="4">
    <source>
        <dbReference type="Google" id="ProtNLM"/>
    </source>
</evidence>
<feature type="transmembrane region" description="Helical" evidence="1">
    <location>
        <begin position="467"/>
        <end position="486"/>
    </location>
</feature>
<dbReference type="EMBL" id="SJPU01000002">
    <property type="protein sequence ID" value="TWU16486.1"/>
    <property type="molecule type" value="Genomic_DNA"/>
</dbReference>
<feature type="transmembrane region" description="Helical" evidence="1">
    <location>
        <begin position="122"/>
        <end position="143"/>
    </location>
</feature>
<evidence type="ECO:0000256" key="1">
    <source>
        <dbReference type="SAM" id="Phobius"/>
    </source>
</evidence>
<feature type="transmembrane region" description="Helical" evidence="1">
    <location>
        <begin position="98"/>
        <end position="116"/>
    </location>
</feature>
<feature type="transmembrane region" description="Helical" evidence="1">
    <location>
        <begin position="21"/>
        <end position="45"/>
    </location>
</feature>
<feature type="transmembrane region" description="Helical" evidence="1">
    <location>
        <begin position="155"/>
        <end position="175"/>
    </location>
</feature>
<accession>A0A5C6BYX2</accession>
<name>A0A5C6BYX2_9BACT</name>
<proteinExistence type="predicted"/>
<keyword evidence="1" id="KW-1133">Transmembrane helix</keyword>
<dbReference type="PANTHER" id="PTHR31610">
    <property type="entry name" value="SLR0360 PROTEIN"/>
    <property type="match status" value="1"/>
</dbReference>
<dbReference type="Proteomes" id="UP000319908">
    <property type="component" value="Unassembled WGS sequence"/>
</dbReference>
<comment type="caution">
    <text evidence="2">The sequence shown here is derived from an EMBL/GenBank/DDBJ whole genome shotgun (WGS) entry which is preliminary data.</text>
</comment>
<keyword evidence="3" id="KW-1185">Reference proteome</keyword>
<feature type="transmembrane region" description="Helical" evidence="1">
    <location>
        <begin position="517"/>
        <end position="537"/>
    </location>
</feature>
<organism evidence="2 3">
    <name type="scientific">Allorhodopirellula heiligendammensis</name>
    <dbReference type="NCBI Taxonomy" id="2714739"/>
    <lineage>
        <taxon>Bacteria</taxon>
        <taxon>Pseudomonadati</taxon>
        <taxon>Planctomycetota</taxon>
        <taxon>Planctomycetia</taxon>
        <taxon>Pirellulales</taxon>
        <taxon>Pirellulaceae</taxon>
        <taxon>Allorhodopirellula</taxon>
    </lineage>
</organism>